<dbReference type="Pfam" id="PF16403">
    <property type="entry name" value="Bact_surface_Ig-like"/>
    <property type="match status" value="1"/>
</dbReference>
<dbReference type="Proteomes" id="UP000215596">
    <property type="component" value="Unassembled WGS sequence"/>
</dbReference>
<proteinExistence type="predicted"/>
<dbReference type="Pfam" id="PF00395">
    <property type="entry name" value="SLH"/>
    <property type="match status" value="3"/>
</dbReference>
<dbReference type="AlphaFoldDB" id="A0A268EFJ6"/>
<dbReference type="OrthoDB" id="2481381at2"/>
<evidence type="ECO:0000256" key="1">
    <source>
        <dbReference type="SAM" id="MobiDB-lite"/>
    </source>
</evidence>
<evidence type="ECO:0000313" key="3">
    <source>
        <dbReference type="EMBL" id="PAD71883.1"/>
    </source>
</evidence>
<dbReference type="InterPro" id="IPR032179">
    <property type="entry name" value="Cry22Aa_Ig-like"/>
</dbReference>
<name>A0A268EFJ6_9BACL</name>
<gene>
    <name evidence="3" type="ORF">CHH67_23910</name>
</gene>
<organism evidence="3 4">
    <name type="scientific">Paenibacillus campinasensis</name>
    <dbReference type="NCBI Taxonomy" id="66347"/>
    <lineage>
        <taxon>Bacteria</taxon>
        <taxon>Bacillati</taxon>
        <taxon>Bacillota</taxon>
        <taxon>Bacilli</taxon>
        <taxon>Bacillales</taxon>
        <taxon>Paenibacillaceae</taxon>
        <taxon>Paenibacillus</taxon>
    </lineage>
</organism>
<reference evidence="3 4" key="1">
    <citation type="submission" date="2017-07" db="EMBL/GenBank/DDBJ databases">
        <title>Isolation and whole genome analysis of endospore-forming bacteria from heroin.</title>
        <authorList>
            <person name="Kalinowski J."/>
            <person name="Ahrens B."/>
            <person name="Al-Dilaimi A."/>
            <person name="Winkler A."/>
            <person name="Wibberg D."/>
            <person name="Schleenbecker U."/>
            <person name="Ruckert C."/>
            <person name="Wolfel R."/>
            <person name="Grass G."/>
        </authorList>
    </citation>
    <scope>NUCLEOTIDE SEQUENCE [LARGE SCALE GENOMIC DNA]</scope>
    <source>
        <strain evidence="3 4">7537-G1</strain>
    </source>
</reference>
<dbReference type="InterPro" id="IPR051465">
    <property type="entry name" value="Cell_Envelope_Struct_Comp"/>
</dbReference>
<feature type="domain" description="SLH" evidence="2">
    <location>
        <begin position="1107"/>
        <end position="1164"/>
    </location>
</feature>
<feature type="region of interest" description="Disordered" evidence="1">
    <location>
        <begin position="985"/>
        <end position="1040"/>
    </location>
</feature>
<accession>A0A268EFJ6</accession>
<sequence length="1228" mass="133583">MAMIVPLLLSTLVIPVKDQASAFNVQAETIGAVYYDPRGVSTVLHIYSDGTSIKSLSDISQVPSDARWVTFMVIYMEGAEIYYSRDGVTTEKKKISSWNEIPADVKWLTLSNFDGSFSENQLISNQQYTYSVDGVNVLSGPEVPANALWATLSYYTTTWAGEGRALNYSRSRETYTLNVDPIRSASIRSNGADPTYAKAGDEVTLRITSLPSRRLTGLSIAGQAVTASSNADLTESWATVTLGPSTPEGIIDFLVEYEDGSQGRTLTATTDGSSVLFDNTPPSVTLTPSTSDWTQDNVIINVQSQDLGSGIQVEKWAEGRLDAAYFRSGGNLASGKVITAYQNGWYTWYAKDRAGNETVQSIEIANIDRIAPSLNLSSSPTDWTSVVTISADAVDHESGIYFTHWAPGVQPVSFFKNRRGNFFRGSFNVTSNGDYTVYAEDYAGNAATRQIAIHNLDDIPPAISWTPSTIEPTAKDVVITVDVSDQESGVDIVKWAAGQQQASYFATGGTEVQGANFAVSENGLYTIYARDKAGNEQLETVEITNIYNNGSSLQLSLGNPGWTNMPVRIQLDITGNGSGISVQKWAYGQRDSQYFENEGTLLAGTSFTVDSNGMYSVYIKDNAGYEDVAVIEVTRIDREEPVILEPILTPDTWTNQSVEVKADATDNSGMVSRMKWAPGVQDDVYFQQGGGKPFQDVFLVDINGDYTIYAEDAAGNGSVRGLKVNNIDVQLPIVHLQISTDLPTNENVTVMADVYGTLSPIAAMKWAPGQRSISYFGTQGTEFDGGFEAELNGWYTIYAESAAGNKQIEMIEIHNIFKDKPVIQLAASPTVPTKDNVTVTASVYAPNPIVDRKLAYGQLDKAYFSHGGDLWSDQLEVHDNGWITYYVRDHAGNEALKQLEITNIDREKPVITLLGDASITIVQHTDFVDPGAVASDNMDGDVTDRIQVTGQVDSSKPGQYILQYSVTDRAGNEAEEVIRTVTVTPLPDKGDSEWPNPWPGSGGTWSGPPAADKGEGDGGTKVPIPGKGTEETPPEPTVPDAGKEPMALHDISGHWAEVAIRALYDRELVKGYPDGTYKPDLPVTRAEFVTLLVRSLQLDGEGKAPFTDSADHWASSAINAAVEHGIVEGYSSRAFGPNDPITREQMAVMLSRSGQQAGILSRDSDPGELSFKDQSSISAWAREHVSALIDSRMMNGYPNDRFLPQGYATRAEVAAVIYRFILTQEHRK</sequence>
<dbReference type="PROSITE" id="PS51272">
    <property type="entry name" value="SLH"/>
    <property type="match status" value="3"/>
</dbReference>
<evidence type="ECO:0000259" key="2">
    <source>
        <dbReference type="PROSITE" id="PS51272"/>
    </source>
</evidence>
<dbReference type="PANTHER" id="PTHR43308">
    <property type="entry name" value="OUTER MEMBRANE PROTEIN ALPHA-RELATED"/>
    <property type="match status" value="1"/>
</dbReference>
<dbReference type="Gene3D" id="2.60.40.10">
    <property type="entry name" value="Immunoglobulins"/>
    <property type="match status" value="1"/>
</dbReference>
<dbReference type="InterPro" id="IPR013783">
    <property type="entry name" value="Ig-like_fold"/>
</dbReference>
<dbReference type="PANTHER" id="PTHR43308:SF5">
    <property type="entry name" value="S-LAYER PROTEIN _ PEPTIDOGLYCAN ENDO-BETA-N-ACETYLGLUCOSAMINIDASE"/>
    <property type="match status" value="1"/>
</dbReference>
<feature type="domain" description="SLH" evidence="2">
    <location>
        <begin position="1043"/>
        <end position="1106"/>
    </location>
</feature>
<dbReference type="RefSeq" id="WP_095267883.1">
    <property type="nucleotide sequence ID" value="NZ_NPBY01000088.1"/>
</dbReference>
<feature type="domain" description="SLH" evidence="2">
    <location>
        <begin position="1168"/>
        <end position="1228"/>
    </location>
</feature>
<evidence type="ECO:0000313" key="4">
    <source>
        <dbReference type="Proteomes" id="UP000215596"/>
    </source>
</evidence>
<protein>
    <recommendedName>
        <fullName evidence="2">SLH domain-containing protein</fullName>
    </recommendedName>
</protein>
<dbReference type="InterPro" id="IPR001119">
    <property type="entry name" value="SLH_dom"/>
</dbReference>
<dbReference type="EMBL" id="NPBY01000088">
    <property type="protein sequence ID" value="PAD71883.1"/>
    <property type="molecule type" value="Genomic_DNA"/>
</dbReference>
<comment type="caution">
    <text evidence="3">The sequence shown here is derived from an EMBL/GenBank/DDBJ whole genome shotgun (WGS) entry which is preliminary data.</text>
</comment>